<accession>A0A926EUM0</accession>
<reference evidence="1" key="1">
    <citation type="submission" date="2020-08" db="EMBL/GenBank/DDBJ databases">
        <title>Genome public.</title>
        <authorList>
            <person name="Liu C."/>
            <person name="Sun Q."/>
        </authorList>
    </citation>
    <scope>NUCLEOTIDE SEQUENCE</scope>
    <source>
        <strain evidence="1">BX21</strain>
    </source>
</reference>
<organism evidence="1 2">
    <name type="scientific">Paratissierella segnis</name>
    <dbReference type="NCBI Taxonomy" id="2763679"/>
    <lineage>
        <taxon>Bacteria</taxon>
        <taxon>Bacillati</taxon>
        <taxon>Bacillota</taxon>
        <taxon>Tissierellia</taxon>
        <taxon>Tissierellales</taxon>
        <taxon>Tissierellaceae</taxon>
        <taxon>Paratissierella</taxon>
    </lineage>
</organism>
<proteinExistence type="predicted"/>
<evidence type="ECO:0000313" key="1">
    <source>
        <dbReference type="EMBL" id="MBC8588563.1"/>
    </source>
</evidence>
<comment type="caution">
    <text evidence="1">The sequence shown here is derived from an EMBL/GenBank/DDBJ whole genome shotgun (WGS) entry which is preliminary data.</text>
</comment>
<dbReference type="InterPro" id="IPR035903">
    <property type="entry name" value="HesB-like_dom_sf"/>
</dbReference>
<evidence type="ECO:0000313" key="2">
    <source>
        <dbReference type="Proteomes" id="UP000601171"/>
    </source>
</evidence>
<dbReference type="EMBL" id="JACRTG010000023">
    <property type="protein sequence ID" value="MBC8588563.1"/>
    <property type="molecule type" value="Genomic_DNA"/>
</dbReference>
<keyword evidence="2" id="KW-1185">Reference proteome</keyword>
<dbReference type="Proteomes" id="UP000601171">
    <property type="component" value="Unassembled WGS sequence"/>
</dbReference>
<dbReference type="AlphaFoldDB" id="A0A926EUM0"/>
<sequence>MALDELKTGDEQIQVDNFTFLVEDALHENYGKFTVDYSNDWLRRGFTIIPDRGGASC</sequence>
<dbReference type="SUPFAM" id="SSF89360">
    <property type="entry name" value="HesB-like domain"/>
    <property type="match status" value="1"/>
</dbReference>
<name>A0A926EUM0_9FIRM</name>
<protein>
    <submittedName>
        <fullName evidence="1">Uncharacterized protein</fullName>
    </submittedName>
</protein>
<gene>
    <name evidence="1" type="ORF">H8707_10010</name>
</gene>